<dbReference type="Pfam" id="PF00475">
    <property type="entry name" value="IGPD"/>
    <property type="match status" value="1"/>
</dbReference>
<dbReference type="GO" id="GO:0000105">
    <property type="term" value="P:L-histidine biosynthetic process"/>
    <property type="evidence" value="ECO:0007669"/>
    <property type="project" value="UniProtKB-UniPathway"/>
</dbReference>
<dbReference type="PANTHER" id="PTHR23133:SF2">
    <property type="entry name" value="IMIDAZOLEGLYCEROL-PHOSPHATE DEHYDRATASE"/>
    <property type="match status" value="1"/>
</dbReference>
<dbReference type="EC" id="4.2.1.19" evidence="5"/>
<keyword evidence="6" id="KW-0028">Amino-acid biosynthesis</keyword>
<keyword evidence="10" id="KW-1185">Reference proteome</keyword>
<dbReference type="PANTHER" id="PTHR23133">
    <property type="entry name" value="IMIDAZOLEGLYCEROL-PHOSPHATE DEHYDRATASE HIS7"/>
    <property type="match status" value="1"/>
</dbReference>
<dbReference type="UniPathway" id="UPA00031">
    <property type="reaction ID" value="UER00011"/>
</dbReference>
<dbReference type="InterPro" id="IPR000807">
    <property type="entry name" value="ImidazoleglycerolP_deHydtase"/>
</dbReference>
<evidence type="ECO:0000256" key="5">
    <source>
        <dbReference type="ARBA" id="ARBA00012075"/>
    </source>
</evidence>
<dbReference type="AlphaFoldDB" id="A0A834HEJ2"/>
<name>A0A834HEJ2_RHOSS</name>
<dbReference type="CDD" id="cd07914">
    <property type="entry name" value="IGPD"/>
    <property type="match status" value="1"/>
</dbReference>
<evidence type="ECO:0000256" key="1">
    <source>
        <dbReference type="ARBA" id="ARBA00001723"/>
    </source>
</evidence>
<gene>
    <name evidence="9" type="ORF">RHSIM_Rhsim02G0025200</name>
</gene>
<dbReference type="FunFam" id="3.30.230.40:FF:000003">
    <property type="entry name" value="Imidazoleglycerol-phosphate dehydratase HisB"/>
    <property type="match status" value="1"/>
</dbReference>
<accession>A0A834HEJ2</accession>
<protein>
    <recommendedName>
        <fullName evidence="5">imidazoleglycerol-phosphate dehydratase</fullName>
        <ecNumber evidence="5">4.2.1.19</ecNumber>
    </recommendedName>
</protein>
<dbReference type="EMBL" id="WJXA01000002">
    <property type="protein sequence ID" value="KAF7151638.1"/>
    <property type="molecule type" value="Genomic_DNA"/>
</dbReference>
<evidence type="ECO:0000256" key="4">
    <source>
        <dbReference type="ARBA" id="ARBA00007481"/>
    </source>
</evidence>
<dbReference type="InterPro" id="IPR038494">
    <property type="entry name" value="IGPD_sf"/>
</dbReference>
<dbReference type="FunFam" id="3.30.230.40:FF:000002">
    <property type="entry name" value="Imidazoleglycerol-phosphate dehydratase"/>
    <property type="match status" value="1"/>
</dbReference>
<evidence type="ECO:0000313" key="10">
    <source>
        <dbReference type="Proteomes" id="UP000626092"/>
    </source>
</evidence>
<evidence type="ECO:0000256" key="6">
    <source>
        <dbReference type="ARBA" id="ARBA00022605"/>
    </source>
</evidence>
<evidence type="ECO:0000256" key="7">
    <source>
        <dbReference type="ARBA" id="ARBA00023102"/>
    </source>
</evidence>
<dbReference type="OrthoDB" id="447729at2759"/>
<dbReference type="InterPro" id="IPR020565">
    <property type="entry name" value="ImidazoleglycerP_deHydtase_CS"/>
</dbReference>
<dbReference type="InterPro" id="IPR020568">
    <property type="entry name" value="Ribosomal_Su5_D2-typ_SF"/>
</dbReference>
<dbReference type="SUPFAM" id="SSF54211">
    <property type="entry name" value="Ribosomal protein S5 domain 2-like"/>
    <property type="match status" value="2"/>
</dbReference>
<dbReference type="GO" id="GO:0004424">
    <property type="term" value="F:imidazoleglycerol-phosphate dehydratase activity"/>
    <property type="evidence" value="ECO:0007669"/>
    <property type="project" value="UniProtKB-EC"/>
</dbReference>
<dbReference type="GO" id="GO:0009507">
    <property type="term" value="C:chloroplast"/>
    <property type="evidence" value="ECO:0007669"/>
    <property type="project" value="UniProtKB-SubCell"/>
</dbReference>
<evidence type="ECO:0000313" key="9">
    <source>
        <dbReference type="EMBL" id="KAF7151638.1"/>
    </source>
</evidence>
<proteinExistence type="inferred from homology"/>
<dbReference type="Proteomes" id="UP000626092">
    <property type="component" value="Unassembled WGS sequence"/>
</dbReference>
<keyword evidence="7" id="KW-0368">Histidine biosynthesis</keyword>
<reference evidence="9" key="1">
    <citation type="submission" date="2019-11" db="EMBL/GenBank/DDBJ databases">
        <authorList>
            <person name="Liu Y."/>
            <person name="Hou J."/>
            <person name="Li T.-Q."/>
            <person name="Guan C.-H."/>
            <person name="Wu X."/>
            <person name="Wu H.-Z."/>
            <person name="Ling F."/>
            <person name="Zhang R."/>
            <person name="Shi X.-G."/>
            <person name="Ren J.-P."/>
            <person name="Chen E.-F."/>
            <person name="Sun J.-M."/>
        </authorList>
    </citation>
    <scope>NUCLEOTIDE SEQUENCE</scope>
    <source>
        <strain evidence="9">Adult_tree_wgs_1</strain>
        <tissue evidence="9">Leaves</tissue>
    </source>
</reference>
<dbReference type="PROSITE" id="PS00954">
    <property type="entry name" value="IGP_DEHYDRATASE_1"/>
    <property type="match status" value="1"/>
</dbReference>
<sequence length="577" mass="65527">MGSKCLLNQPFTVSDVKMALDQVAGWKSPGPDGIPTAFYQQEWSWWGRFMVDLRCSWYFKSPISSFLCFLFMGLADLHDGVSLEGSSVDLMHLKIRLTSFGFIPLSMKPMDVVPLVLPINMFRKTHPKERIFSNAKMELSVSPHLLTSPCTSSSSLLLKTRVRVSQSTFIPPRFQQLPLCSAHPRHILSPMDARRSTVTRASLVEDNGYPRTSSTPDAGKVSNFMFRFQFDPEFRLWLYILDFEWSNLILQLASHGLFDVHVRATGDIHIDDHHTNEDVALAIGTALLHGLGDRKGINRFGDFSAPLDEALIHVSLDLSGRPHLSYDLCIPTERVGTYDTQLVKHFFQSLVNTSGMTLHIRQLAGKNSHRIIEATCIIEATFKAFARALRQATEYDPRRCGTVPRRGGSRGSTTWKNALWAHLRNSEHACTMVKHLFNLVDPDHEVSTLIDAGAKLWRVPLVRASFFPADIVHHILAINLPHNRDRTQRDEMVWWHSKDCREDQFLFPKPNGFRSDDHGRCHKGVVITDGAWDIKDMHSSIGRVLAEEEGELLEQQGRSTPSLLRPFTLNVWLAWMR</sequence>
<comment type="catalytic activity">
    <reaction evidence="1">
        <text>D-erythro-1-(imidazol-4-yl)glycerol 3-phosphate = 3-(imidazol-4-yl)-2-oxopropyl phosphate + H2O</text>
        <dbReference type="Rhea" id="RHEA:11040"/>
        <dbReference type="ChEBI" id="CHEBI:15377"/>
        <dbReference type="ChEBI" id="CHEBI:57766"/>
        <dbReference type="ChEBI" id="CHEBI:58278"/>
        <dbReference type="EC" id="4.2.1.19"/>
    </reaction>
</comment>
<evidence type="ECO:0000256" key="3">
    <source>
        <dbReference type="ARBA" id="ARBA00005047"/>
    </source>
</evidence>
<dbReference type="Gene3D" id="3.30.230.40">
    <property type="entry name" value="Imidazole glycerol phosphate dehydratase, domain 1"/>
    <property type="match status" value="2"/>
</dbReference>
<organism evidence="9 10">
    <name type="scientific">Rhododendron simsii</name>
    <name type="common">Sims's rhododendron</name>
    <dbReference type="NCBI Taxonomy" id="118357"/>
    <lineage>
        <taxon>Eukaryota</taxon>
        <taxon>Viridiplantae</taxon>
        <taxon>Streptophyta</taxon>
        <taxon>Embryophyta</taxon>
        <taxon>Tracheophyta</taxon>
        <taxon>Spermatophyta</taxon>
        <taxon>Magnoliopsida</taxon>
        <taxon>eudicotyledons</taxon>
        <taxon>Gunneridae</taxon>
        <taxon>Pentapetalae</taxon>
        <taxon>asterids</taxon>
        <taxon>Ericales</taxon>
        <taxon>Ericaceae</taxon>
        <taxon>Ericoideae</taxon>
        <taxon>Rhodoreae</taxon>
        <taxon>Rhododendron</taxon>
    </lineage>
</organism>
<evidence type="ECO:0000256" key="2">
    <source>
        <dbReference type="ARBA" id="ARBA00004229"/>
    </source>
</evidence>
<keyword evidence="8" id="KW-0456">Lyase</keyword>
<evidence type="ECO:0000256" key="8">
    <source>
        <dbReference type="ARBA" id="ARBA00023239"/>
    </source>
</evidence>
<comment type="caution">
    <text evidence="9">The sequence shown here is derived from an EMBL/GenBank/DDBJ whole genome shotgun (WGS) entry which is preliminary data.</text>
</comment>
<comment type="similarity">
    <text evidence="4">Belongs to the imidazoleglycerol-phosphate dehydratase family.</text>
</comment>
<comment type="pathway">
    <text evidence="3">Amino-acid biosynthesis; L-histidine biosynthesis; L-histidine from 5-phospho-alpha-D-ribose 1-diphosphate: step 6/9.</text>
</comment>
<comment type="subcellular location">
    <subcellularLocation>
        <location evidence="2">Plastid</location>
        <location evidence="2">Chloroplast</location>
    </subcellularLocation>
</comment>